<evidence type="ECO:0008006" key="2">
    <source>
        <dbReference type="Google" id="ProtNLM"/>
    </source>
</evidence>
<organism evidence="1">
    <name type="scientific">metagenome</name>
    <dbReference type="NCBI Taxonomy" id="256318"/>
    <lineage>
        <taxon>unclassified sequences</taxon>
        <taxon>metagenomes</taxon>
    </lineage>
</organism>
<protein>
    <recommendedName>
        <fullName evidence="2">Lipoprotein</fullName>
    </recommendedName>
</protein>
<evidence type="ECO:0000313" key="1">
    <source>
        <dbReference type="EMBL" id="CUR62203.1"/>
    </source>
</evidence>
<dbReference type="PROSITE" id="PS51257">
    <property type="entry name" value="PROKAR_LIPOPROTEIN"/>
    <property type="match status" value="1"/>
</dbReference>
<name>A0A2P2CJR1_9ZZZZ</name>
<sequence length="156" mass="17090">MPIRRPVHAGVLALTAVLASGCGGVDSSGAPKTATEVDFCMTWVKQGTDAQAFLERKIRDRAMPTAEEIASLSNDWIAEMVAVGTPSDMPDEARAWFEAALDEEVDADDVDPADYEDYDPASEWDELSGEEFTQARALNTYIQDTCTALWRERGLL</sequence>
<proteinExistence type="predicted"/>
<reference evidence="1" key="1">
    <citation type="submission" date="2015-08" db="EMBL/GenBank/DDBJ databases">
        <authorList>
            <person name="Babu N.S."/>
            <person name="Beckwith C.J."/>
            <person name="Beseler K.G."/>
            <person name="Brison A."/>
            <person name="Carone J.V."/>
            <person name="Caskin T.P."/>
            <person name="Diamond M."/>
            <person name="Durham M.E."/>
            <person name="Foxe J.M."/>
            <person name="Go M."/>
            <person name="Henderson B.A."/>
            <person name="Jones I.B."/>
            <person name="McGettigan J.A."/>
            <person name="Micheletti S.J."/>
            <person name="Nasrallah M.E."/>
            <person name="Ortiz D."/>
            <person name="Piller C.R."/>
            <person name="Privatt S.R."/>
            <person name="Schneider S.L."/>
            <person name="Sharp S."/>
            <person name="Smith T.C."/>
            <person name="Stanton J.D."/>
            <person name="Ullery H.E."/>
            <person name="Wilson R.J."/>
            <person name="Serrano M.G."/>
            <person name="Buck G."/>
            <person name="Lee V."/>
            <person name="Wang Y."/>
            <person name="Carvalho R."/>
            <person name="Voegtly L."/>
            <person name="Shi R."/>
            <person name="Duckworth R."/>
            <person name="Johnson A."/>
            <person name="Loviza R."/>
            <person name="Walstead R."/>
            <person name="Shah Z."/>
            <person name="Kiflezghi M."/>
            <person name="Wade K."/>
            <person name="Ball S.L."/>
            <person name="Bradley K.W."/>
            <person name="Asai D.J."/>
            <person name="Bowman C.A."/>
            <person name="Russell D.A."/>
            <person name="Pope W.H."/>
            <person name="Jacobs-Sera D."/>
            <person name="Hendrix R.W."/>
            <person name="Hatfull G.F."/>
        </authorList>
    </citation>
    <scope>NUCLEOTIDE SEQUENCE</scope>
</reference>
<accession>A0A2P2CJR1</accession>
<gene>
    <name evidence="1" type="ORF">NOCA170149</name>
</gene>
<dbReference type="EMBL" id="CZKB01000027">
    <property type="protein sequence ID" value="CUR62203.1"/>
    <property type="molecule type" value="Genomic_DNA"/>
</dbReference>
<dbReference type="AlphaFoldDB" id="A0A2P2CJR1"/>